<protein>
    <recommendedName>
        <fullName evidence="4">FAD-binding PCMH-type domain-containing protein</fullName>
    </recommendedName>
</protein>
<organism evidence="5 6">
    <name type="scientific">Penicillium brevicompactum</name>
    <dbReference type="NCBI Taxonomy" id="5074"/>
    <lineage>
        <taxon>Eukaryota</taxon>
        <taxon>Fungi</taxon>
        <taxon>Dikarya</taxon>
        <taxon>Ascomycota</taxon>
        <taxon>Pezizomycotina</taxon>
        <taxon>Eurotiomycetes</taxon>
        <taxon>Eurotiomycetidae</taxon>
        <taxon>Eurotiales</taxon>
        <taxon>Aspergillaceae</taxon>
        <taxon>Penicillium</taxon>
    </lineage>
</organism>
<evidence type="ECO:0000313" key="6">
    <source>
        <dbReference type="Proteomes" id="UP001147695"/>
    </source>
</evidence>
<dbReference type="PROSITE" id="PS51387">
    <property type="entry name" value="FAD_PCMH"/>
    <property type="match status" value="1"/>
</dbReference>
<sequence>MRSALLGFGVLVASSAANAAFCRCQPSEPCWPSENAWARLNSSTGGNVVKITPFASPCHDPTFDAAECAVVKNNTHNSSYRSSQPAALQWANWEAWPEKQEECFVESSQATPCQQGRVSLFSVIAKSAKHIQEAVKFAARHNVKLVIKNSGHDFLGRSSAPNSLQIFTHELKEISIVDDFVPTVPNGEDAPEGIKAVTLGAGVQLHEMYEYLAPHELMVVGGTANTVGVAGGYIQGGGHSLLGWLHGMASDNALEFQVVLADGSLVVANDYQNSDLFFALRGGGGGSFGVVVSATVKAHPNYPTLLAALNFTTSVSDTFWKGVDVIHKNLLPINDKGASGFYTIVPNNPVSNSQTASTMTFVMTFVNQTDIKPVEELLAPLESELKEVLGKEPLLQNITFPSLSTFYSTFFTGSDQTGGQLRMASRLISRQLFESGNHTRLTNAVSSIEYGPGDGIVGAFVAGGQVSQNRDIESGLNPAWRDAILHLIVNHFESPDMTFDEKKSLETNITNQEVPILRSIEPGEMGAYMNEADADESDFQQSFWGSRYAQLHDIKASRDPHDLFITRKGVGSENWDDSGSCRLN</sequence>
<dbReference type="InterPro" id="IPR036318">
    <property type="entry name" value="FAD-bd_PCMH-like_sf"/>
</dbReference>
<dbReference type="InterPro" id="IPR012951">
    <property type="entry name" value="BBE"/>
</dbReference>
<dbReference type="AlphaFoldDB" id="A0A9W9Q937"/>
<dbReference type="PANTHER" id="PTHR13878:SF155">
    <property type="entry name" value="ALCOHOL OXIDASE, PUTATIVE (AFU_ORTHOLOGUE AFUA_4G00430)-RELATED"/>
    <property type="match status" value="1"/>
</dbReference>
<dbReference type="InterPro" id="IPR016166">
    <property type="entry name" value="FAD-bd_PCMH"/>
</dbReference>
<evidence type="ECO:0000256" key="2">
    <source>
        <dbReference type="ARBA" id="ARBA00023002"/>
    </source>
</evidence>
<evidence type="ECO:0000259" key="4">
    <source>
        <dbReference type="PROSITE" id="PS51387"/>
    </source>
</evidence>
<dbReference type="EMBL" id="JAPZBQ010000005">
    <property type="protein sequence ID" value="KAJ5329170.1"/>
    <property type="molecule type" value="Genomic_DNA"/>
</dbReference>
<accession>A0A9W9Q937</accession>
<dbReference type="InterPro" id="IPR006094">
    <property type="entry name" value="Oxid_FAD_bind_N"/>
</dbReference>
<reference evidence="5" key="2">
    <citation type="journal article" date="2023" name="IMA Fungus">
        <title>Comparative genomic study of the Penicillium genus elucidates a diverse pangenome and 15 lateral gene transfer events.</title>
        <authorList>
            <person name="Petersen C."/>
            <person name="Sorensen T."/>
            <person name="Nielsen M.R."/>
            <person name="Sondergaard T.E."/>
            <person name="Sorensen J.L."/>
            <person name="Fitzpatrick D.A."/>
            <person name="Frisvad J.C."/>
            <person name="Nielsen K.L."/>
        </authorList>
    </citation>
    <scope>NUCLEOTIDE SEQUENCE</scope>
    <source>
        <strain evidence="5">IBT 35673</strain>
    </source>
</reference>
<evidence type="ECO:0000256" key="1">
    <source>
        <dbReference type="ARBA" id="ARBA00005466"/>
    </source>
</evidence>
<dbReference type="Proteomes" id="UP001147695">
    <property type="component" value="Unassembled WGS sequence"/>
</dbReference>
<evidence type="ECO:0000256" key="3">
    <source>
        <dbReference type="SAM" id="SignalP"/>
    </source>
</evidence>
<dbReference type="Pfam" id="PF08031">
    <property type="entry name" value="BBE"/>
    <property type="match status" value="1"/>
</dbReference>
<comment type="similarity">
    <text evidence="1">Belongs to the oxygen-dependent FAD-linked oxidoreductase family.</text>
</comment>
<keyword evidence="2" id="KW-0560">Oxidoreductase</keyword>
<dbReference type="InterPro" id="IPR016169">
    <property type="entry name" value="FAD-bd_PCMH_sub2"/>
</dbReference>
<feature type="domain" description="FAD-binding PCMH-type" evidence="4">
    <location>
        <begin position="113"/>
        <end position="301"/>
    </location>
</feature>
<name>A0A9W9Q937_PENBR</name>
<dbReference type="Gene3D" id="3.30.465.10">
    <property type="match status" value="1"/>
</dbReference>
<feature type="signal peptide" evidence="3">
    <location>
        <begin position="1"/>
        <end position="19"/>
    </location>
</feature>
<dbReference type="Pfam" id="PF01565">
    <property type="entry name" value="FAD_binding_4"/>
    <property type="match status" value="1"/>
</dbReference>
<gene>
    <name evidence="5" type="ORF">N7452_009560</name>
</gene>
<reference evidence="5" key="1">
    <citation type="submission" date="2022-12" db="EMBL/GenBank/DDBJ databases">
        <authorList>
            <person name="Petersen C."/>
        </authorList>
    </citation>
    <scope>NUCLEOTIDE SEQUENCE</scope>
    <source>
        <strain evidence="5">IBT 35673</strain>
    </source>
</reference>
<comment type="caution">
    <text evidence="5">The sequence shown here is derived from an EMBL/GenBank/DDBJ whole genome shotgun (WGS) entry which is preliminary data.</text>
</comment>
<dbReference type="Gene3D" id="3.40.462.20">
    <property type="match status" value="1"/>
</dbReference>
<dbReference type="GO" id="GO:0016491">
    <property type="term" value="F:oxidoreductase activity"/>
    <property type="evidence" value="ECO:0007669"/>
    <property type="project" value="UniProtKB-KW"/>
</dbReference>
<dbReference type="InterPro" id="IPR050432">
    <property type="entry name" value="FAD-linked_Oxidoreductases_BP"/>
</dbReference>
<evidence type="ECO:0000313" key="5">
    <source>
        <dbReference type="EMBL" id="KAJ5329170.1"/>
    </source>
</evidence>
<dbReference type="SUPFAM" id="SSF56176">
    <property type="entry name" value="FAD-binding/transporter-associated domain-like"/>
    <property type="match status" value="1"/>
</dbReference>
<feature type="chain" id="PRO_5040812331" description="FAD-binding PCMH-type domain-containing protein" evidence="3">
    <location>
        <begin position="20"/>
        <end position="584"/>
    </location>
</feature>
<keyword evidence="3" id="KW-0732">Signal</keyword>
<dbReference type="GO" id="GO:0071949">
    <property type="term" value="F:FAD binding"/>
    <property type="evidence" value="ECO:0007669"/>
    <property type="project" value="InterPro"/>
</dbReference>
<dbReference type="PANTHER" id="PTHR13878">
    <property type="entry name" value="GULONOLACTONE OXIDASE"/>
    <property type="match status" value="1"/>
</dbReference>
<proteinExistence type="inferred from homology"/>